<evidence type="ECO:0000313" key="4">
    <source>
        <dbReference type="Proteomes" id="UP000694920"/>
    </source>
</evidence>
<dbReference type="KEGG" id="ccin:107270965"/>
<evidence type="ECO:0000313" key="5">
    <source>
        <dbReference type="RefSeq" id="XP_015601957.1"/>
    </source>
</evidence>
<dbReference type="PANTHER" id="PTHR21686">
    <property type="entry name" value="DEOXYNUCLEOTIDYLTRANSFERASE TERMINAL-INTERACTING PROTEIN 2"/>
    <property type="match status" value="1"/>
</dbReference>
<keyword evidence="4" id="KW-1185">Reference proteome</keyword>
<dbReference type="GeneID" id="107270965"/>
<keyword evidence="2" id="KW-0539">Nucleus</keyword>
<accession>A0AAJ7C511</accession>
<evidence type="ECO:0000259" key="3">
    <source>
        <dbReference type="Pfam" id="PF08698"/>
    </source>
</evidence>
<name>A0AAJ7C511_CEPCN</name>
<proteinExistence type="predicted"/>
<dbReference type="GO" id="GO:0005730">
    <property type="term" value="C:nucleolus"/>
    <property type="evidence" value="ECO:0007669"/>
    <property type="project" value="UniProtKB-SubCell"/>
</dbReference>
<reference evidence="5" key="1">
    <citation type="submission" date="2025-08" db="UniProtKB">
        <authorList>
            <consortium name="RefSeq"/>
        </authorList>
    </citation>
    <scope>IDENTIFICATION</scope>
</reference>
<gene>
    <name evidence="5" type="primary">LOC107270965</name>
</gene>
<sequence>MNIIFDTRGQADLLTKNSLLDSDDDPEIERIDLDPTKIIKDEKKKTIKSKRSSSNDIDLDEFEADMGWRNKKKKQPKFATNVRTITKDLTPIDKVLEKSVIKPGFEQLESVPRYDESEKRLRALRRREREKTKGKKWFNLPATEVTEEIKHDLEVIQMRSVLDPKHFYKKNDIKALPKYFQIGKVIDSPLDYYNGRLTKKERKRTIVDELMADAEFAKYNKRKYKEIIEEKRKMHYKAHRHAKKLKGKKKK</sequence>
<dbReference type="RefSeq" id="XP_015601957.1">
    <property type="nucleotide sequence ID" value="XM_015746471.2"/>
</dbReference>
<dbReference type="GO" id="GO:0003723">
    <property type="term" value="F:RNA binding"/>
    <property type="evidence" value="ECO:0007669"/>
    <property type="project" value="TreeGrafter"/>
</dbReference>
<dbReference type="InterPro" id="IPR039883">
    <property type="entry name" value="Fcf2/DNTTIP2"/>
</dbReference>
<dbReference type="Pfam" id="PF08698">
    <property type="entry name" value="Fcf2"/>
    <property type="match status" value="1"/>
</dbReference>
<evidence type="ECO:0000256" key="1">
    <source>
        <dbReference type="ARBA" id="ARBA00004604"/>
    </source>
</evidence>
<feature type="domain" description="Fcf2 pre-rRNA processing C-terminal" evidence="3">
    <location>
        <begin position="130"/>
        <end position="223"/>
    </location>
</feature>
<comment type="subcellular location">
    <subcellularLocation>
        <location evidence="1">Nucleus</location>
        <location evidence="1">Nucleolus</location>
    </subcellularLocation>
</comment>
<organism evidence="4 5">
    <name type="scientific">Cephus cinctus</name>
    <name type="common">Wheat stem sawfly</name>
    <dbReference type="NCBI Taxonomy" id="211228"/>
    <lineage>
        <taxon>Eukaryota</taxon>
        <taxon>Metazoa</taxon>
        <taxon>Ecdysozoa</taxon>
        <taxon>Arthropoda</taxon>
        <taxon>Hexapoda</taxon>
        <taxon>Insecta</taxon>
        <taxon>Pterygota</taxon>
        <taxon>Neoptera</taxon>
        <taxon>Endopterygota</taxon>
        <taxon>Hymenoptera</taxon>
        <taxon>Cephoidea</taxon>
        <taxon>Cephidae</taxon>
        <taxon>Cephus</taxon>
    </lineage>
</organism>
<dbReference type="PANTHER" id="PTHR21686:SF12">
    <property type="entry name" value="DEOXYNUCLEOTIDYLTRANSFERASE TERMINAL-INTERACTING PROTEIN 2"/>
    <property type="match status" value="1"/>
</dbReference>
<evidence type="ECO:0000256" key="2">
    <source>
        <dbReference type="ARBA" id="ARBA00023242"/>
    </source>
</evidence>
<dbReference type="InterPro" id="IPR014810">
    <property type="entry name" value="Fcf2_C"/>
</dbReference>
<dbReference type="GO" id="GO:0006396">
    <property type="term" value="P:RNA processing"/>
    <property type="evidence" value="ECO:0007669"/>
    <property type="project" value="TreeGrafter"/>
</dbReference>
<protein>
    <submittedName>
        <fullName evidence="5">Deoxynucleotidyltransferase terminal-interacting protein 2 isoform X1</fullName>
    </submittedName>
</protein>
<dbReference type="AlphaFoldDB" id="A0AAJ7C511"/>
<dbReference type="Proteomes" id="UP000694920">
    <property type="component" value="Unplaced"/>
</dbReference>